<proteinExistence type="predicted"/>
<accession>A0A0K9NJP5</accession>
<keyword evidence="2" id="KW-1185">Reference proteome</keyword>
<organism evidence="1 2">
    <name type="scientific">Zostera marina</name>
    <name type="common">Eelgrass</name>
    <dbReference type="NCBI Taxonomy" id="29655"/>
    <lineage>
        <taxon>Eukaryota</taxon>
        <taxon>Viridiplantae</taxon>
        <taxon>Streptophyta</taxon>
        <taxon>Embryophyta</taxon>
        <taxon>Tracheophyta</taxon>
        <taxon>Spermatophyta</taxon>
        <taxon>Magnoliopsida</taxon>
        <taxon>Liliopsida</taxon>
        <taxon>Zosteraceae</taxon>
        <taxon>Zostera</taxon>
    </lineage>
</organism>
<sequence>WDLSLFQGTMIWID</sequence>
<evidence type="ECO:0000313" key="1">
    <source>
        <dbReference type="EMBL" id="KMZ56180.1"/>
    </source>
</evidence>
<protein>
    <submittedName>
        <fullName evidence="1">Uncharacterized protein</fullName>
    </submittedName>
</protein>
<dbReference type="EMBL" id="LFYR01002215">
    <property type="protein sequence ID" value="KMZ56180.1"/>
    <property type="molecule type" value="Genomic_DNA"/>
</dbReference>
<reference evidence="2" key="1">
    <citation type="journal article" date="2016" name="Nature">
        <title>The genome of the seagrass Zostera marina reveals angiosperm adaptation to the sea.</title>
        <authorList>
            <person name="Olsen J.L."/>
            <person name="Rouze P."/>
            <person name="Verhelst B."/>
            <person name="Lin Y.-C."/>
            <person name="Bayer T."/>
            <person name="Collen J."/>
            <person name="Dattolo E."/>
            <person name="De Paoli E."/>
            <person name="Dittami S."/>
            <person name="Maumus F."/>
            <person name="Michel G."/>
            <person name="Kersting A."/>
            <person name="Lauritano C."/>
            <person name="Lohaus R."/>
            <person name="Toepel M."/>
            <person name="Tonon T."/>
            <person name="Vanneste K."/>
            <person name="Amirebrahimi M."/>
            <person name="Brakel J."/>
            <person name="Bostroem C."/>
            <person name="Chovatia M."/>
            <person name="Grimwood J."/>
            <person name="Jenkins J.W."/>
            <person name="Jueterbock A."/>
            <person name="Mraz A."/>
            <person name="Stam W.T."/>
            <person name="Tice H."/>
            <person name="Bornberg-Bauer E."/>
            <person name="Green P.J."/>
            <person name="Pearson G.A."/>
            <person name="Procaccini G."/>
            <person name="Duarte C.M."/>
            <person name="Schmutz J."/>
            <person name="Reusch T.B.H."/>
            <person name="Van de Peer Y."/>
        </authorList>
    </citation>
    <scope>NUCLEOTIDE SEQUENCE [LARGE SCALE GENOMIC DNA]</scope>
    <source>
        <strain evidence="2">cv. Finnish</strain>
    </source>
</reference>
<dbReference type="OrthoDB" id="771227at2759"/>
<evidence type="ECO:0000313" key="2">
    <source>
        <dbReference type="Proteomes" id="UP000036987"/>
    </source>
</evidence>
<gene>
    <name evidence="1" type="ORF">ZOSMA_98G00030</name>
</gene>
<dbReference type="Proteomes" id="UP000036987">
    <property type="component" value="Unassembled WGS sequence"/>
</dbReference>
<comment type="caution">
    <text evidence="1">The sequence shown here is derived from an EMBL/GenBank/DDBJ whole genome shotgun (WGS) entry which is preliminary data.</text>
</comment>
<feature type="non-terminal residue" evidence="1">
    <location>
        <position position="1"/>
    </location>
</feature>
<name>A0A0K9NJP5_ZOSMR</name>